<dbReference type="EMBL" id="JAAAXW010000279">
    <property type="protein sequence ID" value="KAF9538858.1"/>
    <property type="molecule type" value="Genomic_DNA"/>
</dbReference>
<reference evidence="1" key="1">
    <citation type="journal article" date="2020" name="Fungal Divers.">
        <title>Resolving the Mortierellaceae phylogeny through synthesis of multi-gene phylogenetics and phylogenomics.</title>
        <authorList>
            <person name="Vandepol N."/>
            <person name="Liber J."/>
            <person name="Desiro A."/>
            <person name="Na H."/>
            <person name="Kennedy M."/>
            <person name="Barry K."/>
            <person name="Grigoriev I.V."/>
            <person name="Miller A.N."/>
            <person name="O'Donnell K."/>
            <person name="Stajich J.E."/>
            <person name="Bonito G."/>
        </authorList>
    </citation>
    <scope>NUCLEOTIDE SEQUENCE</scope>
    <source>
        <strain evidence="1">NRRL 2591</strain>
    </source>
</reference>
<evidence type="ECO:0000313" key="2">
    <source>
        <dbReference type="Proteomes" id="UP000723463"/>
    </source>
</evidence>
<proteinExistence type="predicted"/>
<organism evidence="1 2">
    <name type="scientific">Mortierella hygrophila</name>
    <dbReference type="NCBI Taxonomy" id="979708"/>
    <lineage>
        <taxon>Eukaryota</taxon>
        <taxon>Fungi</taxon>
        <taxon>Fungi incertae sedis</taxon>
        <taxon>Mucoromycota</taxon>
        <taxon>Mortierellomycotina</taxon>
        <taxon>Mortierellomycetes</taxon>
        <taxon>Mortierellales</taxon>
        <taxon>Mortierellaceae</taxon>
        <taxon>Mortierella</taxon>
    </lineage>
</organism>
<dbReference type="Proteomes" id="UP000723463">
    <property type="component" value="Unassembled WGS sequence"/>
</dbReference>
<name>A0A9P6JZE2_9FUNG</name>
<comment type="caution">
    <text evidence="1">The sequence shown here is derived from an EMBL/GenBank/DDBJ whole genome shotgun (WGS) entry which is preliminary data.</text>
</comment>
<accession>A0A9P6JZE2</accession>
<dbReference type="AlphaFoldDB" id="A0A9P6JZE2"/>
<protein>
    <submittedName>
        <fullName evidence="1">Uncharacterized protein</fullName>
    </submittedName>
</protein>
<sequence>MTGSPKPRVESPNIRSPMRKNSLACILLTTSGNKSRCTSLSVGAYFNVAAVCPLSKAQGASVVDYVAELENVEHRLYGGRDQQYECRKWDMERVHHYEYPLISWSSSRDRWRKHRTSSRFFDPCIDWSRPSQVLD</sequence>
<evidence type="ECO:0000313" key="1">
    <source>
        <dbReference type="EMBL" id="KAF9538858.1"/>
    </source>
</evidence>
<keyword evidence="2" id="KW-1185">Reference proteome</keyword>
<gene>
    <name evidence="1" type="ORF">EC957_006074</name>
</gene>